<comment type="similarity">
    <text evidence="1">Belongs to the RMI1 family.</text>
</comment>
<dbReference type="RefSeq" id="XP_020438412.1">
    <property type="nucleotide sequence ID" value="XM_020571138.1"/>
</dbReference>
<dbReference type="PANTHER" id="PTHR14790:SF15">
    <property type="entry name" value="RECQ-MEDIATED GENOME INSTABILITY PROTEIN 1"/>
    <property type="match status" value="1"/>
</dbReference>
<feature type="compositionally biased region" description="Basic and acidic residues" evidence="3">
    <location>
        <begin position="343"/>
        <end position="358"/>
    </location>
</feature>
<feature type="compositionally biased region" description="Polar residues" evidence="3">
    <location>
        <begin position="190"/>
        <end position="200"/>
    </location>
</feature>
<dbReference type="GO" id="GO:0016604">
    <property type="term" value="C:nuclear body"/>
    <property type="evidence" value="ECO:0007669"/>
    <property type="project" value="TreeGrafter"/>
</dbReference>
<evidence type="ECO:0000259" key="5">
    <source>
        <dbReference type="Pfam" id="PF16099"/>
    </source>
</evidence>
<feature type="domain" description="RecQ-mediated genome instability protein 1 C-terminal OB-fold" evidence="5">
    <location>
        <begin position="364"/>
        <end position="471"/>
    </location>
</feature>
<dbReference type="GeneID" id="31355631"/>
<dbReference type="Proteomes" id="UP000001396">
    <property type="component" value="Unassembled WGS sequence"/>
</dbReference>
<feature type="compositionally biased region" description="Basic and acidic residues" evidence="3">
    <location>
        <begin position="236"/>
        <end position="245"/>
    </location>
</feature>
<dbReference type="PANTHER" id="PTHR14790">
    <property type="entry name" value="RECQ-MEDIATED GENOME INSTABILITY PROTEIN 1 RMI1"/>
    <property type="match status" value="1"/>
</dbReference>
<feature type="domain" description="RecQ mediated genome instability protein 1 OB-fold" evidence="4">
    <location>
        <begin position="35"/>
        <end position="131"/>
    </location>
</feature>
<dbReference type="InterPro" id="IPR042470">
    <property type="entry name" value="RMI1_N_C_sf"/>
</dbReference>
<dbReference type="InterPro" id="IPR032199">
    <property type="entry name" value="RMI1_C"/>
</dbReference>
<sequence length="501" mass="56173">MDLCRVGVAALSDQLYNDVMATRNQKQQSSNLMILRGIYLLQMQQVKNISEPFETRDGVDRSEWRTLKFVLTDGVHTLHAIEHHFIPTMSPQLSPGCKLLLKDVPIRRGILLFNENNVKLLGGSVKELVTSADATKSSKSSTITTTTTSATTPTTTTNTLHTTSNSSNNRNNILSPTTTPTTLSTPLTSQTISNTSTKNIPNAAPKKMLPLNINSKNNNMNNNNNSNSNNNNNRNDTPKDEHSVFDDDDDVDFEQVDRKKQHIDLGYESDIFLDESGDTSSVKMDLDIDSIHDDHHSMDLDIDSNTSKSKVNNNNNLFIKPISPLLSPIRHKLPALSQQQSIIKKEEEQRQQQEEKQTEEKPIFMYIVDFKKRIESNDSSKVGPFKTRAIVTAATSDTNDGIEKEIILKISDGTGSLSVLLSNQLKTKLIGISTLEFKKLNLHKRKSIIDNLNLKLFKLEGIFTLSLSQTNATINNNINDNIILFEDFEEPDHSYIDFLTN</sequence>
<dbReference type="InParanoid" id="D3AVI4"/>
<name>D3AVI4_HETP5</name>
<organism evidence="6 7">
    <name type="scientific">Heterostelium pallidum (strain ATCC 26659 / Pp 5 / PN500)</name>
    <name type="common">Cellular slime mold</name>
    <name type="synonym">Polysphondylium pallidum</name>
    <dbReference type="NCBI Taxonomy" id="670386"/>
    <lineage>
        <taxon>Eukaryota</taxon>
        <taxon>Amoebozoa</taxon>
        <taxon>Evosea</taxon>
        <taxon>Eumycetozoa</taxon>
        <taxon>Dictyostelia</taxon>
        <taxon>Acytosteliales</taxon>
        <taxon>Acytosteliaceae</taxon>
        <taxon>Heterostelium</taxon>
    </lineage>
</organism>
<feature type="compositionally biased region" description="Low complexity" evidence="3">
    <location>
        <begin position="134"/>
        <end position="189"/>
    </location>
</feature>
<dbReference type="InterPro" id="IPR013894">
    <property type="entry name" value="RMI1_OB"/>
</dbReference>
<keyword evidence="7" id="KW-1185">Reference proteome</keyword>
<dbReference type="AlphaFoldDB" id="D3AVI4"/>
<feature type="region of interest" description="Disordered" evidence="3">
    <location>
        <begin position="338"/>
        <end position="358"/>
    </location>
</feature>
<dbReference type="STRING" id="670386.D3AVI4"/>
<evidence type="ECO:0000256" key="3">
    <source>
        <dbReference type="SAM" id="MobiDB-lite"/>
    </source>
</evidence>
<accession>D3AVI4</accession>
<evidence type="ECO:0000256" key="2">
    <source>
        <dbReference type="ARBA" id="ARBA00018987"/>
    </source>
</evidence>
<dbReference type="GO" id="GO:0000724">
    <property type="term" value="P:double-strand break repair via homologous recombination"/>
    <property type="evidence" value="ECO:0007669"/>
    <property type="project" value="TreeGrafter"/>
</dbReference>
<proteinExistence type="inferred from homology"/>
<dbReference type="Pfam" id="PF08585">
    <property type="entry name" value="RMI1_N_C"/>
    <property type="match status" value="1"/>
</dbReference>
<protein>
    <recommendedName>
        <fullName evidence="2">RecQ-mediated genome instability protein 1</fullName>
    </recommendedName>
</protein>
<dbReference type="GO" id="GO:0031422">
    <property type="term" value="C:RecQ family helicase-topoisomerase III complex"/>
    <property type="evidence" value="ECO:0007669"/>
    <property type="project" value="TreeGrafter"/>
</dbReference>
<dbReference type="Gene3D" id="2.40.50.770">
    <property type="entry name" value="RecQ-mediated genome instability protein Rmi1, C-terminal domain"/>
    <property type="match status" value="1"/>
</dbReference>
<evidence type="ECO:0000259" key="4">
    <source>
        <dbReference type="Pfam" id="PF08585"/>
    </source>
</evidence>
<dbReference type="OMA" id="ICIADGW"/>
<comment type="caution">
    <text evidence="6">The sequence shown here is derived from an EMBL/GenBank/DDBJ whole genome shotgun (WGS) entry which is preliminary data.</text>
</comment>
<dbReference type="GO" id="GO:0000712">
    <property type="term" value="P:resolution of meiotic recombination intermediates"/>
    <property type="evidence" value="ECO:0007669"/>
    <property type="project" value="TreeGrafter"/>
</dbReference>
<evidence type="ECO:0000256" key="1">
    <source>
        <dbReference type="ARBA" id="ARBA00006395"/>
    </source>
</evidence>
<dbReference type="Pfam" id="PF16099">
    <property type="entry name" value="RMI1_C"/>
    <property type="match status" value="1"/>
</dbReference>
<dbReference type="GO" id="GO:0000166">
    <property type="term" value="F:nucleotide binding"/>
    <property type="evidence" value="ECO:0007669"/>
    <property type="project" value="InterPro"/>
</dbReference>
<dbReference type="EMBL" id="ADBJ01000002">
    <property type="protein sequence ID" value="EFA86307.1"/>
    <property type="molecule type" value="Genomic_DNA"/>
</dbReference>
<reference evidence="6 7" key="1">
    <citation type="journal article" date="2011" name="Genome Res.">
        <title>Phylogeny-wide analysis of social amoeba genomes highlights ancient origins for complex intercellular communication.</title>
        <authorList>
            <person name="Heidel A.J."/>
            <person name="Lawal H.M."/>
            <person name="Felder M."/>
            <person name="Schilde C."/>
            <person name="Helps N.R."/>
            <person name="Tunggal B."/>
            <person name="Rivero F."/>
            <person name="John U."/>
            <person name="Schleicher M."/>
            <person name="Eichinger L."/>
            <person name="Platzer M."/>
            <person name="Noegel A.A."/>
            <person name="Schaap P."/>
            <person name="Gloeckner G."/>
        </authorList>
    </citation>
    <scope>NUCLEOTIDE SEQUENCE [LARGE SCALE GENOMIC DNA]</scope>
    <source>
        <strain evidence="7">ATCC 26659 / Pp 5 / PN500</strain>
    </source>
</reference>
<evidence type="ECO:0000313" key="6">
    <source>
        <dbReference type="EMBL" id="EFA86307.1"/>
    </source>
</evidence>
<feature type="region of interest" description="Disordered" evidence="3">
    <location>
        <begin position="134"/>
        <end position="247"/>
    </location>
</feature>
<gene>
    <name evidence="6" type="ORF">PPL_00097</name>
</gene>
<feature type="compositionally biased region" description="Low complexity" evidence="3">
    <location>
        <begin position="212"/>
        <end position="235"/>
    </location>
</feature>
<evidence type="ECO:0000313" key="7">
    <source>
        <dbReference type="Proteomes" id="UP000001396"/>
    </source>
</evidence>